<sequence>MSGRSQSLTVTAIASGRMCSLLILLVERSWLIYTSLFVYRPTACNGGGTGDIQYPGQGSTSPSSVTSVKCYAD</sequence>
<organism evidence="2">
    <name type="scientific">Aspergillus arachidicola</name>
    <dbReference type="NCBI Taxonomy" id="656916"/>
    <lineage>
        <taxon>Eukaryota</taxon>
        <taxon>Fungi</taxon>
        <taxon>Dikarya</taxon>
        <taxon>Ascomycota</taxon>
        <taxon>Pezizomycotina</taxon>
        <taxon>Eurotiomycetes</taxon>
        <taxon>Eurotiomycetidae</taxon>
        <taxon>Eurotiales</taxon>
        <taxon>Aspergillaceae</taxon>
        <taxon>Aspergillus</taxon>
        <taxon>Aspergillus subgen. Circumdati</taxon>
    </lineage>
</organism>
<proteinExistence type="predicted"/>
<gene>
    <name evidence="2" type="ORF">BDV24DRAFT_131428</name>
</gene>
<dbReference type="EMBL" id="ML737138">
    <property type="protein sequence ID" value="KAE8341795.1"/>
    <property type="molecule type" value="Genomic_DNA"/>
</dbReference>
<evidence type="ECO:0000313" key="2">
    <source>
        <dbReference type="EMBL" id="KAE8341795.1"/>
    </source>
</evidence>
<protein>
    <submittedName>
        <fullName evidence="2">Uncharacterized protein</fullName>
    </submittedName>
</protein>
<feature type="compositionally biased region" description="Polar residues" evidence="1">
    <location>
        <begin position="56"/>
        <end position="67"/>
    </location>
</feature>
<dbReference type="Proteomes" id="UP000325558">
    <property type="component" value="Unassembled WGS sequence"/>
</dbReference>
<evidence type="ECO:0000256" key="1">
    <source>
        <dbReference type="SAM" id="MobiDB-lite"/>
    </source>
</evidence>
<reference evidence="2" key="1">
    <citation type="submission" date="2019-04" db="EMBL/GenBank/DDBJ databases">
        <title>Friends and foes A comparative genomics study of 23 Aspergillus species from section Flavi.</title>
        <authorList>
            <consortium name="DOE Joint Genome Institute"/>
            <person name="Kjaerbolling I."/>
            <person name="Vesth T."/>
            <person name="Frisvad J.C."/>
            <person name="Nybo J.L."/>
            <person name="Theobald S."/>
            <person name="Kildgaard S."/>
            <person name="Isbrandt T."/>
            <person name="Kuo A."/>
            <person name="Sato A."/>
            <person name="Lyhne E.K."/>
            <person name="Kogle M.E."/>
            <person name="Wiebenga A."/>
            <person name="Kun R.S."/>
            <person name="Lubbers R.J."/>
            <person name="Makela M.R."/>
            <person name="Barry K."/>
            <person name="Chovatia M."/>
            <person name="Clum A."/>
            <person name="Daum C."/>
            <person name="Haridas S."/>
            <person name="He G."/>
            <person name="LaButti K."/>
            <person name="Lipzen A."/>
            <person name="Mondo S."/>
            <person name="Riley R."/>
            <person name="Salamov A."/>
            <person name="Simmons B.A."/>
            <person name="Magnuson J.K."/>
            <person name="Henrissat B."/>
            <person name="Mortensen U.H."/>
            <person name="Larsen T.O."/>
            <person name="Devries R.P."/>
            <person name="Grigoriev I.V."/>
            <person name="Machida M."/>
            <person name="Baker S.E."/>
            <person name="Andersen M.R."/>
        </authorList>
    </citation>
    <scope>NUCLEOTIDE SEQUENCE</scope>
    <source>
        <strain evidence="2">CBS 117612</strain>
    </source>
</reference>
<dbReference type="OrthoDB" id="4323739at2759"/>
<name>A0A5N6Y8I2_9EURO</name>
<feature type="region of interest" description="Disordered" evidence="1">
    <location>
        <begin position="50"/>
        <end position="73"/>
    </location>
</feature>
<accession>A0A5N6Y8I2</accession>
<dbReference type="AlphaFoldDB" id="A0A5N6Y8I2"/>